<dbReference type="PANTHER" id="PTHR21559">
    <property type="entry name" value="DYSTROGLYCAN-RELATED"/>
    <property type="match status" value="1"/>
</dbReference>
<dbReference type="OrthoDB" id="5990676at2759"/>
<evidence type="ECO:0000313" key="3">
    <source>
        <dbReference type="EMBL" id="RWS22403.1"/>
    </source>
</evidence>
<evidence type="ECO:0000313" key="4">
    <source>
        <dbReference type="Proteomes" id="UP000288716"/>
    </source>
</evidence>
<dbReference type="InterPro" id="IPR030398">
    <property type="entry name" value="SEA_DG_dom"/>
</dbReference>
<gene>
    <name evidence="3" type="ORF">B4U80_13566</name>
</gene>
<dbReference type="GO" id="GO:0002009">
    <property type="term" value="P:morphogenesis of an epithelium"/>
    <property type="evidence" value="ECO:0007669"/>
    <property type="project" value="TreeGrafter"/>
</dbReference>
<dbReference type="GO" id="GO:0043236">
    <property type="term" value="F:laminin binding"/>
    <property type="evidence" value="ECO:0007669"/>
    <property type="project" value="TreeGrafter"/>
</dbReference>
<dbReference type="Gene3D" id="2.60.40.10">
    <property type="entry name" value="Immunoglobulins"/>
    <property type="match status" value="1"/>
</dbReference>
<keyword evidence="4" id="KW-1185">Reference proteome</keyword>
<dbReference type="GO" id="GO:0007411">
    <property type="term" value="P:axon guidance"/>
    <property type="evidence" value="ECO:0007669"/>
    <property type="project" value="TreeGrafter"/>
</dbReference>
<name>A0A443S4H2_9ACAR</name>
<dbReference type="VEuPathDB" id="VectorBase:LDEU009637"/>
<dbReference type="PANTHER" id="PTHR21559:SF21">
    <property type="entry name" value="DYSTROGLYCAN 1"/>
    <property type="match status" value="1"/>
</dbReference>
<accession>A0A443S4H2</accession>
<protein>
    <submittedName>
        <fullName evidence="3">Dystroglycan-like protein</fullName>
    </submittedName>
</protein>
<reference evidence="3 4" key="1">
    <citation type="journal article" date="2018" name="Gigascience">
        <title>Genomes of trombidid mites reveal novel predicted allergens and laterally-transferred genes associated with secondary metabolism.</title>
        <authorList>
            <person name="Dong X."/>
            <person name="Chaisiri K."/>
            <person name="Xia D."/>
            <person name="Armstrong S.D."/>
            <person name="Fang Y."/>
            <person name="Donnelly M.J."/>
            <person name="Kadowaki T."/>
            <person name="McGarry J.W."/>
            <person name="Darby A.C."/>
            <person name="Makepeace B.L."/>
        </authorList>
    </citation>
    <scope>NUCLEOTIDE SEQUENCE [LARGE SCALE GENOMIC DNA]</scope>
    <source>
        <strain evidence="3">UoL-UT</strain>
    </source>
</reference>
<feature type="transmembrane region" description="Helical" evidence="1">
    <location>
        <begin position="584"/>
        <end position="610"/>
    </location>
</feature>
<dbReference type="Proteomes" id="UP000288716">
    <property type="component" value="Unassembled WGS sequence"/>
</dbReference>
<dbReference type="GO" id="GO:0042383">
    <property type="term" value="C:sarcolemma"/>
    <property type="evidence" value="ECO:0007669"/>
    <property type="project" value="TreeGrafter"/>
</dbReference>
<organism evidence="3 4">
    <name type="scientific">Leptotrombidium deliense</name>
    <dbReference type="NCBI Taxonomy" id="299467"/>
    <lineage>
        <taxon>Eukaryota</taxon>
        <taxon>Metazoa</taxon>
        <taxon>Ecdysozoa</taxon>
        <taxon>Arthropoda</taxon>
        <taxon>Chelicerata</taxon>
        <taxon>Arachnida</taxon>
        <taxon>Acari</taxon>
        <taxon>Acariformes</taxon>
        <taxon>Trombidiformes</taxon>
        <taxon>Prostigmata</taxon>
        <taxon>Anystina</taxon>
        <taxon>Parasitengona</taxon>
        <taxon>Trombiculoidea</taxon>
        <taxon>Trombiculidae</taxon>
        <taxon>Leptotrombidium</taxon>
    </lineage>
</organism>
<dbReference type="EMBL" id="NCKV01008909">
    <property type="protein sequence ID" value="RWS22403.1"/>
    <property type="molecule type" value="Genomic_DNA"/>
</dbReference>
<keyword evidence="1" id="KW-0812">Transmembrane</keyword>
<feature type="domain" description="Peptidase S72" evidence="2">
    <location>
        <begin position="127"/>
        <end position="245"/>
    </location>
</feature>
<dbReference type="InterPro" id="IPR015919">
    <property type="entry name" value="Cadherin-like_sf"/>
</dbReference>
<keyword evidence="1" id="KW-1133">Transmembrane helix</keyword>
<dbReference type="Pfam" id="PF05454">
    <property type="entry name" value="DAG1"/>
    <property type="match status" value="2"/>
</dbReference>
<dbReference type="GO" id="GO:0021675">
    <property type="term" value="P:nerve development"/>
    <property type="evidence" value="ECO:0007669"/>
    <property type="project" value="TreeGrafter"/>
</dbReference>
<keyword evidence="1" id="KW-0472">Membrane</keyword>
<comment type="caution">
    <text evidence="3">The sequence shown here is derived from an EMBL/GenBank/DDBJ whole genome shotgun (WGS) entry which is preliminary data.</text>
</comment>
<dbReference type="PROSITE" id="PS51699">
    <property type="entry name" value="SEA_DG"/>
    <property type="match status" value="1"/>
</dbReference>
<dbReference type="GO" id="GO:0016011">
    <property type="term" value="C:dystroglycan complex"/>
    <property type="evidence" value="ECO:0007669"/>
    <property type="project" value="TreeGrafter"/>
</dbReference>
<proteinExistence type="predicted"/>
<dbReference type="SUPFAM" id="SSF49313">
    <property type="entry name" value="Cadherin-like"/>
    <property type="match status" value="1"/>
</dbReference>
<dbReference type="InterPro" id="IPR013783">
    <property type="entry name" value="Ig-like_fold"/>
</dbReference>
<evidence type="ECO:0000256" key="1">
    <source>
        <dbReference type="SAM" id="Phobius"/>
    </source>
</evidence>
<sequence length="668" mass="75796">MTTTKSSSKYPNKGPVLHKRVPKLSMTAGKYWRYYIPSETFFDSEDGNTHSLKLTFYLFDPIMNRNYSPPADYWIQFDHENQYLFALPTEKNVGKHKFTLVASNSKGENVSDLLEVHMRQHPSSRALHHTFTLHQVKWNINQYPLLIEAISKLARKTVSVFGDNNLESIFVQSIEHSLSSFTVSWTNSSLPAYPCPKEIIHSLYGKIADLTKPTEGISANPSRLLHEVTFPDFEIQGVGLRLLSSCSGSPPTEGPMKTLPSLRNPIDELKFKFGEAFRYEIRKDMFFFPRGGNIRDLQISLLTIDGHIPPRDGFIAFDGKKREIYGMALNQKQVFSNEFQIVARDPETNADISDAFVVNFEDDSDVLPKSRSFEISMSVSLVNEAEMNIDTKLQLVRKISSNLMSDPDSRYLRVLDIQKYAHNPDLNTGGRNQSGDITKNDYFNKSLTNDNNHIGISNDISLHDRFKREIDQQYYYELIWTNVSSAITNDSNCASEIIQDKIVNPIFSDSENDFVSIRQKLEPDFNLLHMAFKPMGKCVGLMSEREIGMKPIVITTSSAIPSTGTDAESTTDATEASEISPEEYVSVTAAIALAVIVVAFCCVILAILCIRFIRKQSKARFEVSNELKAERDPFLQKGRVPVILESEFQQQFSNQQRMMSPVIMPHHR</sequence>
<dbReference type="AlphaFoldDB" id="A0A443S4H2"/>
<evidence type="ECO:0000259" key="2">
    <source>
        <dbReference type="PROSITE" id="PS51699"/>
    </source>
</evidence>
<dbReference type="STRING" id="299467.A0A443S4H2"/>
<dbReference type="GO" id="GO:0005509">
    <property type="term" value="F:calcium ion binding"/>
    <property type="evidence" value="ECO:0007669"/>
    <property type="project" value="InterPro"/>
</dbReference>
<dbReference type="InterPro" id="IPR008465">
    <property type="entry name" value="DAG1_C"/>
</dbReference>